<accession>A0AAU3I9V3</accession>
<dbReference type="EMBL" id="CP109546">
    <property type="protein sequence ID" value="WTZ13184.1"/>
    <property type="molecule type" value="Genomic_DNA"/>
</dbReference>
<reference evidence="1" key="1">
    <citation type="submission" date="2022-10" db="EMBL/GenBank/DDBJ databases">
        <title>The complete genomes of actinobacterial strains from the NBC collection.</title>
        <authorList>
            <person name="Joergensen T.S."/>
            <person name="Alvarez Arevalo M."/>
            <person name="Sterndorff E.B."/>
            <person name="Faurdal D."/>
            <person name="Vuksanovic O."/>
            <person name="Mourched A.-S."/>
            <person name="Charusanti P."/>
            <person name="Shaw S."/>
            <person name="Blin K."/>
            <person name="Weber T."/>
        </authorList>
    </citation>
    <scope>NUCLEOTIDE SEQUENCE</scope>
    <source>
        <strain evidence="1">NBC_01393</strain>
    </source>
</reference>
<protein>
    <submittedName>
        <fullName evidence="1">Uncharacterized protein</fullName>
    </submittedName>
</protein>
<sequence length="218" mass="23883">MAAVYPKQYKSFPVHKNLVEDIDASHVNGLQDEVLAIQQTLGINPHQDTGLKMKANTYASVADRLDAIQRGYGIPACYLSKSADSVYDAKTKTITFAKPANYADPEGLFNGHSITANRSGWWIVFGRVLWYNAKGTLATGPDRQINLAVGGAQVMTQDMLPVSDGNTHMHIGWQGWVRAGQTIDLQVYHPLTGKTLSLQDLHLSAVMVREAVGMPTPY</sequence>
<organism evidence="1">
    <name type="scientific">Streptomyces sp. NBC_01393</name>
    <dbReference type="NCBI Taxonomy" id="2903851"/>
    <lineage>
        <taxon>Bacteria</taxon>
        <taxon>Bacillati</taxon>
        <taxon>Actinomycetota</taxon>
        <taxon>Actinomycetes</taxon>
        <taxon>Kitasatosporales</taxon>
        <taxon>Streptomycetaceae</taxon>
        <taxon>Streptomyces</taxon>
    </lineage>
</organism>
<evidence type="ECO:0000313" key="1">
    <source>
        <dbReference type="EMBL" id="WTZ13184.1"/>
    </source>
</evidence>
<gene>
    <name evidence="1" type="ORF">OG699_37620</name>
</gene>
<name>A0AAU3I9V3_9ACTN</name>
<dbReference type="AlphaFoldDB" id="A0AAU3I9V3"/>
<proteinExistence type="predicted"/>